<organism evidence="8 9">
    <name type="scientific">Vicugna pacos</name>
    <name type="common">Alpaca</name>
    <name type="synonym">Lama pacos</name>
    <dbReference type="NCBI Taxonomy" id="30538"/>
    <lineage>
        <taxon>Eukaryota</taxon>
        <taxon>Metazoa</taxon>
        <taxon>Chordata</taxon>
        <taxon>Craniata</taxon>
        <taxon>Vertebrata</taxon>
        <taxon>Euteleostomi</taxon>
        <taxon>Mammalia</taxon>
        <taxon>Eutheria</taxon>
        <taxon>Laurasiatheria</taxon>
        <taxon>Artiodactyla</taxon>
        <taxon>Tylopoda</taxon>
        <taxon>Camelidae</taxon>
        <taxon>Vicugna</taxon>
    </lineage>
</organism>
<dbReference type="PANTHER" id="PTHR23320">
    <property type="entry name" value="MEMBRANE-SPANNING 4-DOMAINS SUBFAMILY A MS4A -RELATED"/>
    <property type="match status" value="1"/>
</dbReference>
<feature type="transmembrane region" description="Helical" evidence="7">
    <location>
        <begin position="140"/>
        <end position="163"/>
    </location>
</feature>
<keyword evidence="3 7" id="KW-0812">Transmembrane</keyword>
<evidence type="ECO:0000313" key="8">
    <source>
        <dbReference type="Proteomes" id="UP001652581"/>
    </source>
</evidence>
<sequence length="291" mass="32556">MRETTKAAGPTQQVLLQGLPEQKGPELRAPPPYRIFVAEETPFERINDMGPRTESDADTDRTGASPSAPDPTLSLEACRLSAVPCGPLLAQRPTQPHSWRQPQSWNRGTGGSGGDEGEQRPPGYPGCEAPDRGYSPQDHAFVGLQAAQVMIGVIHCALGHIWLHLYFTQFEVLSVNYNPFTLLSGYPLWAFFFYVTSGVLAIETERRRSPYWLKYAITTNTNSSVLAVIGLILVGFEITFFLVKQRKMLWPEQIAIILSIYLWTFSILELLLATKVVELGNQAIYRRKCRM</sequence>
<protein>
    <submittedName>
        <fullName evidence="9">Uncharacterized protein</fullName>
    </submittedName>
</protein>
<gene>
    <name evidence="9" type="primary">LOC140698882</name>
</gene>
<feature type="transmembrane region" description="Helical" evidence="7">
    <location>
        <begin position="183"/>
        <end position="202"/>
    </location>
</feature>
<feature type="transmembrane region" description="Helical" evidence="7">
    <location>
        <begin position="223"/>
        <end position="242"/>
    </location>
</feature>
<feature type="transmembrane region" description="Helical" evidence="7">
    <location>
        <begin position="254"/>
        <end position="277"/>
    </location>
</feature>
<dbReference type="Pfam" id="PF04103">
    <property type="entry name" value="CD20"/>
    <property type="match status" value="1"/>
</dbReference>
<dbReference type="InterPro" id="IPR007237">
    <property type="entry name" value="CD20-like"/>
</dbReference>
<feature type="compositionally biased region" description="Basic and acidic residues" evidence="6">
    <location>
        <begin position="42"/>
        <end position="61"/>
    </location>
</feature>
<keyword evidence="4 7" id="KW-1133">Transmembrane helix</keyword>
<dbReference type="Proteomes" id="UP001652581">
    <property type="component" value="Chromosome 10"/>
</dbReference>
<keyword evidence="5 7" id="KW-0472">Membrane</keyword>
<evidence type="ECO:0000256" key="1">
    <source>
        <dbReference type="ARBA" id="ARBA00004141"/>
    </source>
</evidence>
<feature type="compositionally biased region" description="Polar residues" evidence="6">
    <location>
        <begin position="92"/>
        <end position="107"/>
    </location>
</feature>
<dbReference type="GeneID" id="140698882"/>
<feature type="region of interest" description="Disordered" evidence="6">
    <location>
        <begin position="91"/>
        <end position="130"/>
    </location>
</feature>
<evidence type="ECO:0000256" key="7">
    <source>
        <dbReference type="SAM" id="Phobius"/>
    </source>
</evidence>
<dbReference type="InterPro" id="IPR030417">
    <property type="entry name" value="MS4A"/>
</dbReference>
<comment type="similarity">
    <text evidence="2">Belongs to the MS4A family.</text>
</comment>
<evidence type="ECO:0000256" key="3">
    <source>
        <dbReference type="ARBA" id="ARBA00022692"/>
    </source>
</evidence>
<evidence type="ECO:0000256" key="6">
    <source>
        <dbReference type="SAM" id="MobiDB-lite"/>
    </source>
</evidence>
<accession>A0ABM5E103</accession>
<feature type="region of interest" description="Disordered" evidence="6">
    <location>
        <begin position="1"/>
        <end position="73"/>
    </location>
</feature>
<reference evidence="9" key="1">
    <citation type="submission" date="2025-08" db="UniProtKB">
        <authorList>
            <consortium name="RefSeq"/>
        </authorList>
    </citation>
    <scope>IDENTIFICATION</scope>
</reference>
<dbReference type="RefSeq" id="XP_072826831.1">
    <property type="nucleotide sequence ID" value="XM_072970730.1"/>
</dbReference>
<evidence type="ECO:0000256" key="5">
    <source>
        <dbReference type="ARBA" id="ARBA00023136"/>
    </source>
</evidence>
<name>A0ABM5E103_VICPA</name>
<dbReference type="PANTHER" id="PTHR23320:SF152">
    <property type="match status" value="1"/>
</dbReference>
<evidence type="ECO:0000256" key="2">
    <source>
        <dbReference type="ARBA" id="ARBA00009565"/>
    </source>
</evidence>
<keyword evidence="8" id="KW-1185">Reference proteome</keyword>
<comment type="subcellular location">
    <subcellularLocation>
        <location evidence="1">Membrane</location>
        <topology evidence="1">Multi-pass membrane protein</topology>
    </subcellularLocation>
</comment>
<proteinExistence type="inferred from homology"/>
<evidence type="ECO:0000313" key="9">
    <source>
        <dbReference type="RefSeq" id="XP_072826831.1"/>
    </source>
</evidence>
<evidence type="ECO:0000256" key="4">
    <source>
        <dbReference type="ARBA" id="ARBA00022989"/>
    </source>
</evidence>